<evidence type="ECO:0000313" key="3">
    <source>
        <dbReference type="Proteomes" id="UP000664417"/>
    </source>
</evidence>
<comment type="caution">
    <text evidence="2">The sequence shown here is derived from an EMBL/GenBank/DDBJ whole genome shotgun (WGS) entry which is preliminary data.</text>
</comment>
<dbReference type="Proteomes" id="UP000664417">
    <property type="component" value="Unassembled WGS sequence"/>
</dbReference>
<feature type="signal peptide" evidence="1">
    <location>
        <begin position="1"/>
        <end position="20"/>
    </location>
</feature>
<accession>A0A8J7Q9G6</accession>
<sequence length="148" mass="16522">MKNMLTFGLLGLLMSGLVFAKENPNRVDLCKVEAQDLERGRIMEVAAYMLKKGYKNGVYQPVIKISLRTGKNVDMPGSFFKNEAEQKIYKAKKEGQNEVIIWQAGSHQAHKAKAVVTLKDGKPDKIKVTLHAPGQDSPKSSECAYPWN</sequence>
<dbReference type="AlphaFoldDB" id="A0A8J7Q9G6"/>
<reference evidence="2" key="1">
    <citation type="submission" date="2021-03" db="EMBL/GenBank/DDBJ databases">
        <authorList>
            <person name="Wang G."/>
        </authorList>
    </citation>
    <scope>NUCLEOTIDE SEQUENCE</scope>
    <source>
        <strain evidence="2">KCTC 12899</strain>
    </source>
</reference>
<evidence type="ECO:0000256" key="1">
    <source>
        <dbReference type="SAM" id="SignalP"/>
    </source>
</evidence>
<gene>
    <name evidence="2" type="ORF">J3U88_15515</name>
</gene>
<feature type="chain" id="PRO_5035215532" evidence="1">
    <location>
        <begin position="21"/>
        <end position="148"/>
    </location>
</feature>
<dbReference type="RefSeq" id="WP_207859828.1">
    <property type="nucleotide sequence ID" value="NZ_JAFREP010000014.1"/>
</dbReference>
<protein>
    <submittedName>
        <fullName evidence="2">Uncharacterized protein</fullName>
    </submittedName>
</protein>
<keyword evidence="3" id="KW-1185">Reference proteome</keyword>
<proteinExistence type="predicted"/>
<name>A0A8J7Q9G6_9BACT</name>
<organism evidence="2 3">
    <name type="scientific">Acanthopleuribacter pedis</name>
    <dbReference type="NCBI Taxonomy" id="442870"/>
    <lineage>
        <taxon>Bacteria</taxon>
        <taxon>Pseudomonadati</taxon>
        <taxon>Acidobacteriota</taxon>
        <taxon>Holophagae</taxon>
        <taxon>Acanthopleuribacterales</taxon>
        <taxon>Acanthopleuribacteraceae</taxon>
        <taxon>Acanthopleuribacter</taxon>
    </lineage>
</organism>
<evidence type="ECO:0000313" key="2">
    <source>
        <dbReference type="EMBL" id="MBO1319884.1"/>
    </source>
</evidence>
<keyword evidence="1" id="KW-0732">Signal</keyword>
<dbReference type="EMBL" id="JAFREP010000014">
    <property type="protein sequence ID" value="MBO1319884.1"/>
    <property type="molecule type" value="Genomic_DNA"/>
</dbReference>